<comment type="caution">
    <text evidence="1">The sequence shown here is derived from an EMBL/GenBank/DDBJ whole genome shotgun (WGS) entry which is preliminary data.</text>
</comment>
<reference evidence="1" key="1">
    <citation type="submission" date="2024-03" db="EMBL/GenBank/DDBJ databases">
        <title>WGS assembly of Saponaria officinalis var. Norfolk2.</title>
        <authorList>
            <person name="Jenkins J."/>
            <person name="Shu S."/>
            <person name="Grimwood J."/>
            <person name="Barry K."/>
            <person name="Goodstein D."/>
            <person name="Schmutz J."/>
            <person name="Leebens-Mack J."/>
            <person name="Osbourn A."/>
        </authorList>
    </citation>
    <scope>NUCLEOTIDE SEQUENCE [LARGE SCALE GENOMIC DNA]</scope>
    <source>
        <strain evidence="1">JIC</strain>
    </source>
</reference>
<dbReference type="Proteomes" id="UP001443914">
    <property type="component" value="Unassembled WGS sequence"/>
</dbReference>
<organism evidence="1 2">
    <name type="scientific">Saponaria officinalis</name>
    <name type="common">Common soapwort</name>
    <name type="synonym">Lychnis saponaria</name>
    <dbReference type="NCBI Taxonomy" id="3572"/>
    <lineage>
        <taxon>Eukaryota</taxon>
        <taxon>Viridiplantae</taxon>
        <taxon>Streptophyta</taxon>
        <taxon>Embryophyta</taxon>
        <taxon>Tracheophyta</taxon>
        <taxon>Spermatophyta</taxon>
        <taxon>Magnoliopsida</taxon>
        <taxon>eudicotyledons</taxon>
        <taxon>Gunneridae</taxon>
        <taxon>Pentapetalae</taxon>
        <taxon>Caryophyllales</taxon>
        <taxon>Caryophyllaceae</taxon>
        <taxon>Caryophylleae</taxon>
        <taxon>Saponaria</taxon>
    </lineage>
</organism>
<dbReference type="EMBL" id="JBDFQZ010000010">
    <property type="protein sequence ID" value="KAK9683859.1"/>
    <property type="molecule type" value="Genomic_DNA"/>
</dbReference>
<sequence length="157" mass="17959">MMHQLFWRVVNATSEFSFKKALEMVIQHGGKGCAKWFLDLGDKEHWAKHKFDPRICSDENTSNFVESFNATLGVHRTMPVLSLLEGIRRMAMVRHATRQHVADSWPEDGICPNIMGRVKVLTKDSRAYQAFPSAKGEFEELSGPELILHSFHTKDDD</sequence>
<evidence type="ECO:0000313" key="1">
    <source>
        <dbReference type="EMBL" id="KAK9683859.1"/>
    </source>
</evidence>
<proteinExistence type="predicted"/>
<protein>
    <submittedName>
        <fullName evidence="1">Uncharacterized protein</fullName>
    </submittedName>
</protein>
<dbReference type="AlphaFoldDB" id="A0AAW1I3P7"/>
<dbReference type="PANTHER" id="PTHR31973">
    <property type="entry name" value="POLYPROTEIN, PUTATIVE-RELATED"/>
    <property type="match status" value="1"/>
</dbReference>
<evidence type="ECO:0000313" key="2">
    <source>
        <dbReference type="Proteomes" id="UP001443914"/>
    </source>
</evidence>
<name>A0AAW1I3P7_SAPOF</name>
<accession>A0AAW1I3P7</accession>
<gene>
    <name evidence="1" type="ORF">RND81_10G169700</name>
</gene>
<dbReference type="PANTHER" id="PTHR31973:SF197">
    <property type="entry name" value="SWIM-TYPE DOMAIN-CONTAINING PROTEIN"/>
    <property type="match status" value="1"/>
</dbReference>
<keyword evidence="2" id="KW-1185">Reference proteome</keyword>